<sequence>MNIHLNRHLPVKGTFNVRDLGGYATPSGETRWRRVLRADGLHRLDDEGMGALVAEGVTTVIDLRHPGELETQPNPFHANPAVRYHNVSLFDQLAPTPVPGQDILLELYKLALDNRQSAVAEVLTIIAEAPEGAVLFHCTAGKDRTGIVSALLLAVAGVEATLIVDDYALTGPMIAPMVEEIIAHAVARGADIEAFRPMLASEPATMLATIAHIETNYGSASAYLERIGMDVAAIERLRQRLVGDI</sequence>
<dbReference type="Gene3D" id="3.90.190.10">
    <property type="entry name" value="Protein tyrosine phosphatase superfamily"/>
    <property type="match status" value="1"/>
</dbReference>
<dbReference type="PANTHER" id="PTHR31126:SF1">
    <property type="entry name" value="TYROSINE SPECIFIC PROTEIN PHOSPHATASES DOMAIN-CONTAINING PROTEIN"/>
    <property type="match status" value="1"/>
</dbReference>
<protein>
    <submittedName>
        <fullName evidence="3">Tyrosine-protein phosphatase</fullName>
    </submittedName>
</protein>
<dbReference type="PANTHER" id="PTHR31126">
    <property type="entry name" value="TYROSINE-PROTEIN PHOSPHATASE"/>
    <property type="match status" value="1"/>
</dbReference>
<keyword evidence="4" id="KW-1185">Reference proteome</keyword>
<accession>A0A9Q4AQ20</accession>
<dbReference type="AlphaFoldDB" id="A0A9Q4AQ20"/>
<reference evidence="3" key="1">
    <citation type="submission" date="2022-06" db="EMBL/GenBank/DDBJ databases">
        <title>Devosia sp. XJ19-45 genome assembly.</title>
        <authorList>
            <person name="Li B."/>
            <person name="Cai M."/>
            <person name="Nie G."/>
            <person name="Li W."/>
        </authorList>
    </citation>
    <scope>NUCLEOTIDE SEQUENCE</scope>
    <source>
        <strain evidence="3">XJ19-45</strain>
    </source>
</reference>
<dbReference type="InterPro" id="IPR029021">
    <property type="entry name" value="Prot-tyrosine_phosphatase-like"/>
</dbReference>
<dbReference type="InterPro" id="IPR000387">
    <property type="entry name" value="Tyr_Pase_dom"/>
</dbReference>
<proteinExistence type="inferred from homology"/>
<dbReference type="InterPro" id="IPR026893">
    <property type="entry name" value="Tyr/Ser_Pase_IphP-type"/>
</dbReference>
<comment type="similarity">
    <text evidence="1">Belongs to the protein-tyrosine phosphatase family.</text>
</comment>
<comment type="caution">
    <text evidence="3">The sequence shown here is derived from an EMBL/GenBank/DDBJ whole genome shotgun (WGS) entry which is preliminary data.</text>
</comment>
<evidence type="ECO:0000313" key="4">
    <source>
        <dbReference type="Proteomes" id="UP001060275"/>
    </source>
</evidence>
<dbReference type="SUPFAM" id="SSF52799">
    <property type="entry name" value="(Phosphotyrosine protein) phosphatases II"/>
    <property type="match status" value="1"/>
</dbReference>
<name>A0A9Q4AQ20_9HYPH</name>
<evidence type="ECO:0000259" key="2">
    <source>
        <dbReference type="PROSITE" id="PS50056"/>
    </source>
</evidence>
<dbReference type="InterPro" id="IPR016130">
    <property type="entry name" value="Tyr_Pase_AS"/>
</dbReference>
<feature type="domain" description="Tyrosine specific protein phosphatases" evidence="2">
    <location>
        <begin position="116"/>
        <end position="182"/>
    </location>
</feature>
<organism evidence="3 4">
    <name type="scientific">Devosia ureilytica</name>
    <dbReference type="NCBI Taxonomy" id="2952754"/>
    <lineage>
        <taxon>Bacteria</taxon>
        <taxon>Pseudomonadati</taxon>
        <taxon>Pseudomonadota</taxon>
        <taxon>Alphaproteobacteria</taxon>
        <taxon>Hyphomicrobiales</taxon>
        <taxon>Devosiaceae</taxon>
        <taxon>Devosia</taxon>
    </lineage>
</organism>
<dbReference type="Pfam" id="PF13350">
    <property type="entry name" value="Y_phosphatase3"/>
    <property type="match status" value="1"/>
</dbReference>
<dbReference type="EMBL" id="JAMWDU010000004">
    <property type="protein sequence ID" value="MCP8887750.1"/>
    <property type="molecule type" value="Genomic_DNA"/>
</dbReference>
<dbReference type="PROSITE" id="PS50056">
    <property type="entry name" value="TYR_PHOSPHATASE_2"/>
    <property type="match status" value="1"/>
</dbReference>
<evidence type="ECO:0000256" key="1">
    <source>
        <dbReference type="ARBA" id="ARBA00009580"/>
    </source>
</evidence>
<dbReference type="GO" id="GO:0004721">
    <property type="term" value="F:phosphoprotein phosphatase activity"/>
    <property type="evidence" value="ECO:0007669"/>
    <property type="project" value="InterPro"/>
</dbReference>
<evidence type="ECO:0000313" key="3">
    <source>
        <dbReference type="EMBL" id="MCP8887750.1"/>
    </source>
</evidence>
<dbReference type="PROSITE" id="PS00383">
    <property type="entry name" value="TYR_PHOSPHATASE_1"/>
    <property type="match status" value="1"/>
</dbReference>
<gene>
    <name evidence="3" type="ORF">NF348_11570</name>
</gene>
<dbReference type="RefSeq" id="WP_254674841.1">
    <property type="nucleotide sequence ID" value="NZ_JAMWDU010000004.1"/>
</dbReference>
<dbReference type="Proteomes" id="UP001060275">
    <property type="component" value="Unassembled WGS sequence"/>
</dbReference>